<dbReference type="OMA" id="ELWTYPT"/>
<dbReference type="AlphaFoldDB" id="A0A1X2HQ58"/>
<name>A0A1X2HQ58_SYNRA</name>
<keyword evidence="1 4" id="KW-0378">Hydrolase</keyword>
<evidence type="ECO:0000313" key="5">
    <source>
        <dbReference type="Proteomes" id="UP000242180"/>
    </source>
</evidence>
<keyword evidence="2" id="KW-0812">Transmembrane</keyword>
<dbReference type="PROSITE" id="PS51462">
    <property type="entry name" value="NUDIX"/>
    <property type="match status" value="1"/>
</dbReference>
<keyword evidence="2" id="KW-0472">Membrane</keyword>
<dbReference type="Proteomes" id="UP000242180">
    <property type="component" value="Unassembled WGS sequence"/>
</dbReference>
<dbReference type="InterPro" id="IPR015797">
    <property type="entry name" value="NUDIX_hydrolase-like_dom_sf"/>
</dbReference>
<dbReference type="CDD" id="cd03426">
    <property type="entry name" value="NUDIX_CoAse_Nudt7"/>
    <property type="match status" value="1"/>
</dbReference>
<keyword evidence="5" id="KW-1185">Reference proteome</keyword>
<proteinExistence type="predicted"/>
<dbReference type="STRING" id="13706.A0A1X2HQ58"/>
<gene>
    <name evidence="4" type="ORF">BCR43DRAFT_454117</name>
</gene>
<evidence type="ECO:0000259" key="3">
    <source>
        <dbReference type="PROSITE" id="PS51462"/>
    </source>
</evidence>
<accession>A0A1X2HQ58</accession>
<dbReference type="OrthoDB" id="77989at2759"/>
<dbReference type="GO" id="GO:0010945">
    <property type="term" value="F:coenzyme A diphosphatase activity"/>
    <property type="evidence" value="ECO:0007669"/>
    <property type="project" value="InterPro"/>
</dbReference>
<dbReference type="PROSITE" id="PS00893">
    <property type="entry name" value="NUDIX_BOX"/>
    <property type="match status" value="1"/>
</dbReference>
<reference evidence="4 5" key="1">
    <citation type="submission" date="2016-07" db="EMBL/GenBank/DDBJ databases">
        <title>Pervasive Adenine N6-methylation of Active Genes in Fungi.</title>
        <authorList>
            <consortium name="DOE Joint Genome Institute"/>
            <person name="Mondo S.J."/>
            <person name="Dannebaum R.O."/>
            <person name="Kuo R.C."/>
            <person name="Labutti K."/>
            <person name="Haridas S."/>
            <person name="Kuo A."/>
            <person name="Salamov A."/>
            <person name="Ahrendt S.R."/>
            <person name="Lipzen A."/>
            <person name="Sullivan W."/>
            <person name="Andreopoulos W.B."/>
            <person name="Clum A."/>
            <person name="Lindquist E."/>
            <person name="Daum C."/>
            <person name="Ramamoorthy G.K."/>
            <person name="Gryganskyi A."/>
            <person name="Culley D."/>
            <person name="Magnuson J.K."/>
            <person name="James T.Y."/>
            <person name="O'Malley M.A."/>
            <person name="Stajich J.E."/>
            <person name="Spatafora J.W."/>
            <person name="Visel A."/>
            <person name="Grigoriev I.V."/>
        </authorList>
    </citation>
    <scope>NUCLEOTIDE SEQUENCE [LARGE SCALE GENOMIC DNA]</scope>
    <source>
        <strain evidence="4 5">NRRL 2496</strain>
    </source>
</reference>
<dbReference type="InterPro" id="IPR000086">
    <property type="entry name" value="NUDIX_hydrolase_dom"/>
</dbReference>
<dbReference type="PANTHER" id="PTHR12992:SF44">
    <property type="entry name" value="NUDIX HYDROLASE DOMAIN-CONTAINING PROTEIN"/>
    <property type="match status" value="1"/>
</dbReference>
<dbReference type="EMBL" id="MCGN01000002">
    <property type="protein sequence ID" value="ORZ01523.1"/>
    <property type="molecule type" value="Genomic_DNA"/>
</dbReference>
<comment type="caution">
    <text evidence="4">The sequence shown here is derived from an EMBL/GenBank/DDBJ whole genome shotgun (WGS) entry which is preliminary data.</text>
</comment>
<feature type="transmembrane region" description="Helical" evidence="2">
    <location>
        <begin position="317"/>
        <end position="338"/>
    </location>
</feature>
<dbReference type="InParanoid" id="A0A1X2HQ58"/>
<evidence type="ECO:0000256" key="2">
    <source>
        <dbReference type="SAM" id="Phobius"/>
    </source>
</evidence>
<evidence type="ECO:0000256" key="1">
    <source>
        <dbReference type="ARBA" id="ARBA00022801"/>
    </source>
</evidence>
<evidence type="ECO:0000313" key="4">
    <source>
        <dbReference type="EMBL" id="ORZ01523.1"/>
    </source>
</evidence>
<dbReference type="SUPFAM" id="SSF55811">
    <property type="entry name" value="Nudix"/>
    <property type="match status" value="1"/>
</dbReference>
<dbReference type="InterPro" id="IPR020084">
    <property type="entry name" value="NUDIX_hydrolase_CS"/>
</dbReference>
<organism evidence="4 5">
    <name type="scientific">Syncephalastrum racemosum</name>
    <name type="common">Filamentous fungus</name>
    <dbReference type="NCBI Taxonomy" id="13706"/>
    <lineage>
        <taxon>Eukaryota</taxon>
        <taxon>Fungi</taxon>
        <taxon>Fungi incertae sedis</taxon>
        <taxon>Mucoromycota</taxon>
        <taxon>Mucoromycotina</taxon>
        <taxon>Mucoromycetes</taxon>
        <taxon>Mucorales</taxon>
        <taxon>Syncephalastraceae</taxon>
        <taxon>Syncephalastrum</taxon>
    </lineage>
</organism>
<dbReference type="Gene3D" id="3.90.79.10">
    <property type="entry name" value="Nucleoside Triphosphate Pyrophosphohydrolase"/>
    <property type="match status" value="1"/>
</dbReference>
<sequence length="349" mass="39528">MVLQAFRTLCQRLQQHHPLQLESPPHQSRRACVAAILRCRVDDPVPNQTIARNVDDFLAQPWVQNSEPELLFIQRATREGDRWSGHVAFPGGKNEAGETDEDTVVRETMEEIGLDLASDAFLPLGKLDARELTSTMNGELLMILIPYVYIQVVPVTPEMTIQTSEVGAVEWVPLRFFLTPASQPGPWIREPLAGRRRHISSTLGRIMAPITQYSLGTISFPAIDLPSESGHMLRLWGLTLGMTRELIEMTAPEEEDDDSGGRPAWQRKKEQIPFVTMANSLPTYSHPDLTLLVTLFVRFCRRKGHSKEKVYFAALRWAIYTAVLIRASVAMAFVSWFIRRLLRNSRSVL</sequence>
<keyword evidence="2" id="KW-1133">Transmembrane helix</keyword>
<protein>
    <submittedName>
        <fullName evidence="4">NUDIX hydrolase domain-like protein</fullName>
    </submittedName>
</protein>
<dbReference type="Pfam" id="PF00293">
    <property type="entry name" value="NUDIX"/>
    <property type="match status" value="1"/>
</dbReference>
<feature type="domain" description="Nudix hydrolase" evidence="3">
    <location>
        <begin position="28"/>
        <end position="195"/>
    </location>
</feature>
<dbReference type="InterPro" id="IPR045121">
    <property type="entry name" value="CoAse"/>
</dbReference>
<dbReference type="PANTHER" id="PTHR12992">
    <property type="entry name" value="NUDIX HYDROLASE"/>
    <property type="match status" value="1"/>
</dbReference>